<dbReference type="EMBL" id="JAOQKI010000015">
    <property type="protein sequence ID" value="MCU6717628.1"/>
    <property type="molecule type" value="Genomic_DNA"/>
</dbReference>
<feature type="domain" description="Novel STAND NTPase 5" evidence="1">
    <location>
        <begin position="295"/>
        <end position="419"/>
    </location>
</feature>
<evidence type="ECO:0000313" key="3">
    <source>
        <dbReference type="Proteomes" id="UP001209666"/>
    </source>
</evidence>
<dbReference type="InterPro" id="IPR027417">
    <property type="entry name" value="P-loop_NTPase"/>
</dbReference>
<dbReference type="Pfam" id="PF25199">
    <property type="entry name" value="nSTAND_NTPase5"/>
    <property type="match status" value="1"/>
</dbReference>
<evidence type="ECO:0000259" key="1">
    <source>
        <dbReference type="Pfam" id="PF25199"/>
    </source>
</evidence>
<dbReference type="Pfam" id="PF13289">
    <property type="entry name" value="SIR2_2"/>
    <property type="match status" value="1"/>
</dbReference>
<evidence type="ECO:0000313" key="2">
    <source>
        <dbReference type="EMBL" id="MCU6717628.1"/>
    </source>
</evidence>
<comment type="caution">
    <text evidence="2">The sequence shown here is derived from an EMBL/GenBank/DDBJ whole genome shotgun (WGS) entry which is preliminary data.</text>
</comment>
<keyword evidence="3" id="KW-1185">Reference proteome</keyword>
<protein>
    <submittedName>
        <fullName evidence="2">SIR2 family protein</fullName>
    </submittedName>
</protein>
<dbReference type="SUPFAM" id="SSF52540">
    <property type="entry name" value="P-loop containing nucleoside triphosphate hydrolases"/>
    <property type="match status" value="1"/>
</dbReference>
<proteinExistence type="predicted"/>
<dbReference type="RefSeq" id="WP_262624017.1">
    <property type="nucleotide sequence ID" value="NZ_JAOQKI010000015.1"/>
</dbReference>
<sequence>MEFEKEALFKQLVSNSGMNLYLGAGFSAYAYNSDKESLPLGNIINERLIEMFSLDKSRNFNLSKSCQKIKKDNKDALNRVLKEIYMVKSYDDRYAYLVDLPINNIITLNIDNLIEKIYEEKTDTISLIDSKVYGSLEKSNSVNLYKIHGSVTYPMTEDMSFTEKELTDLFLREKMLFETVSFKLSTAPTIFWGIGIMDNNTLDLICNSEAYSKSKNPKWIVIYPTKENLQYVDDFQEQGFNVIKADTMELIEYLHDMDLTKKAINKTKRNYADIFPKNFISDKLRKISVRRPVIDFFAGSEPQISDVLSNNVTRISYFNNVANMILSKNTVLITGIPGCGKSTLLLQLAFSEEISGIKFWFNSITCQEAENLRKLLMHEQQVVTVFIDNLYNNMEAFKVLREMTNVNLVLAERALNFDYIKRSINIESQDIIDISNLCSEDVQRICKGMNKSGEDAVSLLSSNNNVSLLEIVFYASTNTLISERIRGYINDLRAFEDPNLKINLLELFALINYTSYCGVPCSMDMLLFYFHEDIDDYKDLLYALNKMTKIIVQYEEVIEEIEDQDYLIMRSKLFAERSLKLIDKITMGKVLKEFWNRINPHIIYRYDVMKRRAYDADIITNVYNVKDGQDFYEKMFLINKSPFVKHQYAIFLLRKKQFDLAWKQIDQAYTESEKKVFTIANTHAVIMFEMNIGAEANSDKELYLLKETMQKSFSTLEYCITQDVRINYHALIYARNTIRYYERFGDDQYSEKYIDSSISQLEEILHRDEYMYYKIKMELKQLLMKLKQIKGIL</sequence>
<dbReference type="InterPro" id="IPR057574">
    <property type="entry name" value="nSTAND_NTPase5_dom"/>
</dbReference>
<gene>
    <name evidence="2" type="ORF">OCV43_10105</name>
</gene>
<organism evidence="2 3">
    <name type="scientific">Roseburia amylophila</name>
    <dbReference type="NCBI Taxonomy" id="2981794"/>
    <lineage>
        <taxon>Bacteria</taxon>
        <taxon>Bacillati</taxon>
        <taxon>Bacillota</taxon>
        <taxon>Clostridia</taxon>
        <taxon>Lachnospirales</taxon>
        <taxon>Lachnospiraceae</taxon>
        <taxon>Roseburia</taxon>
    </lineage>
</organism>
<name>A0ABT2SG27_9FIRM</name>
<reference evidence="2 3" key="1">
    <citation type="journal article" date="2021" name="ISME Commun">
        <title>Automated analysis of genomic sequences facilitates high-throughput and comprehensive description of bacteria.</title>
        <authorList>
            <person name="Hitch T.C.A."/>
        </authorList>
    </citation>
    <scope>NUCLEOTIDE SEQUENCE [LARGE SCALE GENOMIC DNA]</scope>
    <source>
        <strain evidence="2 3">Sanger_19</strain>
    </source>
</reference>
<dbReference type="Proteomes" id="UP001209666">
    <property type="component" value="Unassembled WGS sequence"/>
</dbReference>
<accession>A0ABT2SG27</accession>